<dbReference type="InterPro" id="IPR012480">
    <property type="entry name" value="Hepar_II_III_C"/>
</dbReference>
<gene>
    <name evidence="7" type="ORF">MSAR_25020</name>
</gene>
<organism evidence="7 8">
    <name type="scientific">Mycolicibacterium sarraceniae</name>
    <dbReference type="NCBI Taxonomy" id="1534348"/>
    <lineage>
        <taxon>Bacteria</taxon>
        <taxon>Bacillati</taxon>
        <taxon>Actinomycetota</taxon>
        <taxon>Actinomycetes</taxon>
        <taxon>Mycobacteriales</taxon>
        <taxon>Mycobacteriaceae</taxon>
        <taxon>Mycolicibacterium</taxon>
    </lineage>
</organism>
<name>A0A7I7SU70_9MYCO</name>
<dbReference type="KEGG" id="msar:MSAR_25020"/>
<evidence type="ECO:0000259" key="5">
    <source>
        <dbReference type="Pfam" id="PF07940"/>
    </source>
</evidence>
<dbReference type="Gene3D" id="2.70.98.70">
    <property type="match status" value="1"/>
</dbReference>
<evidence type="ECO:0000256" key="4">
    <source>
        <dbReference type="ARBA" id="ARBA00023239"/>
    </source>
</evidence>
<keyword evidence="2" id="KW-0732">Signal</keyword>
<evidence type="ECO:0008006" key="9">
    <source>
        <dbReference type="Google" id="ProtNLM"/>
    </source>
</evidence>
<dbReference type="InterPro" id="IPR008929">
    <property type="entry name" value="Chondroitin_lyas"/>
</dbReference>
<evidence type="ECO:0000313" key="7">
    <source>
        <dbReference type="EMBL" id="BBY59366.1"/>
    </source>
</evidence>
<comment type="subcellular location">
    <subcellularLocation>
        <location evidence="1">Periplasm</location>
    </subcellularLocation>
</comment>
<dbReference type="InterPro" id="IPR031680">
    <property type="entry name" value="Hepar_II_III_N"/>
</dbReference>
<dbReference type="Pfam" id="PF07940">
    <property type="entry name" value="Hepar_II_III_C"/>
    <property type="match status" value="1"/>
</dbReference>
<dbReference type="AlphaFoldDB" id="A0A7I7SU70"/>
<accession>A0A7I7SU70</accession>
<reference evidence="7 8" key="1">
    <citation type="journal article" date="2019" name="Emerg. Microbes Infect.">
        <title>Comprehensive subspecies identification of 175 nontuberculous mycobacteria species based on 7547 genomic profiles.</title>
        <authorList>
            <person name="Matsumoto Y."/>
            <person name="Kinjo T."/>
            <person name="Motooka D."/>
            <person name="Nabeya D."/>
            <person name="Jung N."/>
            <person name="Uechi K."/>
            <person name="Horii T."/>
            <person name="Iida T."/>
            <person name="Fujita J."/>
            <person name="Nakamura S."/>
        </authorList>
    </citation>
    <scope>NUCLEOTIDE SEQUENCE [LARGE SCALE GENOMIC DNA]</scope>
    <source>
        <strain evidence="7 8">JCM 30395</strain>
    </source>
</reference>
<dbReference type="EMBL" id="AP022595">
    <property type="protein sequence ID" value="BBY59366.1"/>
    <property type="molecule type" value="Genomic_DNA"/>
</dbReference>
<dbReference type="PANTHER" id="PTHR39210:SF1">
    <property type="entry name" value="HEPARIN-SULFATE LYASE"/>
    <property type="match status" value="1"/>
</dbReference>
<protein>
    <recommendedName>
        <fullName evidence="9">Heparin-sulfate lyase N-terminal domain-containing protein</fullName>
    </recommendedName>
</protein>
<evidence type="ECO:0000256" key="2">
    <source>
        <dbReference type="ARBA" id="ARBA00022729"/>
    </source>
</evidence>
<proteinExistence type="predicted"/>
<dbReference type="SUPFAM" id="SSF48230">
    <property type="entry name" value="Chondroitin AC/alginate lyase"/>
    <property type="match status" value="1"/>
</dbReference>
<dbReference type="GO" id="GO:0042597">
    <property type="term" value="C:periplasmic space"/>
    <property type="evidence" value="ECO:0007669"/>
    <property type="project" value="UniProtKB-SubCell"/>
</dbReference>
<dbReference type="Proteomes" id="UP000466445">
    <property type="component" value="Chromosome"/>
</dbReference>
<evidence type="ECO:0000256" key="1">
    <source>
        <dbReference type="ARBA" id="ARBA00004418"/>
    </source>
</evidence>
<sequence>MVGMAGDTAIRLQCYRGVLMSGLKWYAHRLQSMGHREMLWRATMPFRTARARGSRGHNVAELVDALDSAEALERFRSGVDRPILLDRQRAQVIRDENPALVAALLSAADLAVERSFCFFGYPAVTLEQPIDWHYDPVSDVRWPEVLSRKINHRIFAGDVKWIWELNRLQHLPWLAQAWLFTGESRYERAAFEHLDSWMDQNPPGRGVAWRGAFEAGIRAISIAIAVQGLRDSTELTASRFERILRVLAESANRCWHDRSLFSSANNHLVGEMAGLAVIALMFPDFVSSASWESWAVQTLSSEADKQILADGVGAEQAVGYQTFTVELLYLVAALLAQRDGHAPNQIVEAIVRSSTFLFAVVGDQDPCPRYGDDDEGFALRLGPEAVRSVRDHLGIVSAHGWGVTARGTVNDTLTRQWYRAMAQSSSAELVGLAPALSAERPASFFAPDGGLAVLRSGRRRTTMDVGPLGYLSIAAHGHADALAITLSIDGQDVITDPGTGSYYGHPEWRPAMRSTGAHATVCIDGQDQSLNAGSFMWLRHARTRVRQVDLVTGVVDAEHDGYTRLPGKPVHRRWLIAPSDDWGQLVVDMVTGNGHHEVRTNWPLHPSLEVQRIPFGHIVTRQNVGVSQLLYSSTAPLLIDEVRGDVRENRGWWSDRLESRMPAWWLGAVANAELPIVVATLIVPIDRRRIDDLFVERCDEYISVCWAEDSDLRTVRIDLAPSAHATISIQD</sequence>
<evidence type="ECO:0000313" key="8">
    <source>
        <dbReference type="Proteomes" id="UP000466445"/>
    </source>
</evidence>
<keyword evidence="4" id="KW-0456">Lyase</keyword>
<keyword evidence="3" id="KW-0574">Periplasm</keyword>
<feature type="domain" description="Heparin-sulfate lyase N-terminal" evidence="6">
    <location>
        <begin position="105"/>
        <end position="372"/>
    </location>
</feature>
<dbReference type="Gene3D" id="1.50.10.100">
    <property type="entry name" value="Chondroitin AC/alginate lyase"/>
    <property type="match status" value="1"/>
</dbReference>
<dbReference type="Pfam" id="PF16889">
    <property type="entry name" value="Hepar_II_III_N"/>
    <property type="match status" value="1"/>
</dbReference>
<feature type="domain" description="Heparinase II/III-like C-terminal" evidence="5">
    <location>
        <begin position="440"/>
        <end position="656"/>
    </location>
</feature>
<evidence type="ECO:0000259" key="6">
    <source>
        <dbReference type="Pfam" id="PF16889"/>
    </source>
</evidence>
<dbReference type="PANTHER" id="PTHR39210">
    <property type="entry name" value="HEPARIN-SULFATE LYASE"/>
    <property type="match status" value="1"/>
</dbReference>
<keyword evidence="8" id="KW-1185">Reference proteome</keyword>
<dbReference type="GO" id="GO:0016829">
    <property type="term" value="F:lyase activity"/>
    <property type="evidence" value="ECO:0007669"/>
    <property type="project" value="UniProtKB-KW"/>
</dbReference>
<evidence type="ECO:0000256" key="3">
    <source>
        <dbReference type="ARBA" id="ARBA00022764"/>
    </source>
</evidence>